<dbReference type="Pfam" id="PF14997">
    <property type="entry name" value="CECR6_TMEM121"/>
    <property type="match status" value="1"/>
</dbReference>
<feature type="transmembrane region" description="Helical" evidence="3">
    <location>
        <begin position="240"/>
        <end position="263"/>
    </location>
</feature>
<feature type="transmembrane region" description="Helical" evidence="3">
    <location>
        <begin position="598"/>
        <end position="618"/>
    </location>
</feature>
<reference evidence="6" key="3">
    <citation type="journal article" date="2012" name="PLoS Pathog.">
        <title>Comparative genomics of the apicomplexan parasites Toxoplasma gondii and Neospora caninum: Coccidia differing in host range and transmission strategy.</title>
        <authorList>
            <person name="Reid A.J."/>
            <person name="Vermont S.J."/>
            <person name="Cotton J.A."/>
            <person name="Harris D."/>
            <person name="Hill-Cawthorne G.A."/>
            <person name="Konen-Waisman S."/>
            <person name="Latham S.M."/>
            <person name="Mourier T."/>
            <person name="Norton R."/>
            <person name="Quail M.A."/>
            <person name="Sanders M."/>
            <person name="Shanmugam D."/>
            <person name="Sohal A."/>
            <person name="Wasmuth J.D."/>
            <person name="Brunk B."/>
            <person name="Grigg M.E."/>
            <person name="Howard J.C."/>
            <person name="Parkinson J."/>
            <person name="Roos D.S."/>
            <person name="Trees A.J."/>
            <person name="Berriman M."/>
            <person name="Pain A."/>
            <person name="Wastling J.M."/>
        </authorList>
    </citation>
    <scope>NUCLEOTIDE SEQUENCE [LARGE SCALE GENOMIC DNA]</scope>
    <source>
        <strain evidence="6">Liverpool</strain>
    </source>
</reference>
<feature type="transmembrane region" description="Helical" evidence="3">
    <location>
        <begin position="84"/>
        <end position="104"/>
    </location>
</feature>
<dbReference type="RefSeq" id="XP_003880630.1">
    <property type="nucleotide sequence ID" value="XM_003880581.1"/>
</dbReference>
<evidence type="ECO:0000256" key="2">
    <source>
        <dbReference type="SAM" id="MobiDB-lite"/>
    </source>
</evidence>
<dbReference type="Proteomes" id="UP000007494">
    <property type="component" value="Chromosome IV"/>
</dbReference>
<dbReference type="AlphaFoldDB" id="F0VAA8"/>
<reference evidence="4" key="2">
    <citation type="submission" date="2011-03" db="EMBL/GenBank/DDBJ databases">
        <title>Comparative genomics and transcriptomics of Neospora caninum and Toxoplasma gondii.</title>
        <authorList>
            <person name="Reid A.J."/>
            <person name="Sohal A."/>
            <person name="Harris D."/>
            <person name="Quail M."/>
            <person name="Sanders M."/>
            <person name="Berriman M."/>
            <person name="Wastling J.M."/>
            <person name="Pain A."/>
        </authorList>
    </citation>
    <scope>NUCLEOTIDE SEQUENCE</scope>
    <source>
        <strain evidence="4">Liverpool</strain>
    </source>
</reference>
<protein>
    <recommendedName>
        <fullName evidence="7">Transmembrane protein</fullName>
    </recommendedName>
</protein>
<keyword evidence="3" id="KW-0812">Transmembrane</keyword>
<feature type="transmembrane region" description="Helical" evidence="3">
    <location>
        <begin position="188"/>
        <end position="209"/>
    </location>
</feature>
<feature type="transmembrane region" description="Helical" evidence="3">
    <location>
        <begin position="153"/>
        <end position="176"/>
    </location>
</feature>
<dbReference type="OMA" id="QFIGYII"/>
<evidence type="ECO:0000256" key="3">
    <source>
        <dbReference type="SAM" id="Phobius"/>
    </source>
</evidence>
<feature type="transmembrane region" description="Helical" evidence="3">
    <location>
        <begin position="638"/>
        <end position="659"/>
    </location>
</feature>
<feature type="transmembrane region" description="Helical" evidence="3">
    <location>
        <begin position="46"/>
        <end position="64"/>
    </location>
</feature>
<dbReference type="eggNOG" id="ENOG502SF5D">
    <property type="taxonomic scope" value="Eukaryota"/>
</dbReference>
<accession>F0VAA8</accession>
<dbReference type="InParanoid" id="F0VAA8"/>
<evidence type="ECO:0000256" key="1">
    <source>
        <dbReference type="ARBA" id="ARBA00007711"/>
    </source>
</evidence>
<keyword evidence="3" id="KW-1133">Transmembrane helix</keyword>
<organism evidence="4 6">
    <name type="scientific">Neospora caninum (strain Liverpool)</name>
    <dbReference type="NCBI Taxonomy" id="572307"/>
    <lineage>
        <taxon>Eukaryota</taxon>
        <taxon>Sar</taxon>
        <taxon>Alveolata</taxon>
        <taxon>Apicomplexa</taxon>
        <taxon>Conoidasida</taxon>
        <taxon>Coccidia</taxon>
        <taxon>Eucoccidiorida</taxon>
        <taxon>Eimeriorina</taxon>
        <taxon>Sarcocystidae</taxon>
        <taxon>Neospora</taxon>
    </lineage>
</organism>
<feature type="transmembrane region" description="Helical" evidence="3">
    <location>
        <begin position="519"/>
        <end position="541"/>
    </location>
</feature>
<proteinExistence type="inferred from homology"/>
<reference evidence="4" key="1">
    <citation type="submission" date="2011-02" db="EMBL/GenBank/DDBJ databases">
        <authorList>
            <person name="Aslett M."/>
        </authorList>
    </citation>
    <scope>NUCLEOTIDE SEQUENCE</scope>
    <source>
        <strain evidence="4">Liverpool</strain>
    </source>
</reference>
<comment type="similarity">
    <text evidence="1">Belongs to the TMEM121 family.</text>
</comment>
<dbReference type="EMBL" id="LN714478">
    <property type="protein sequence ID" value="CEL65210.1"/>
    <property type="molecule type" value="Genomic_DNA"/>
</dbReference>
<feature type="compositionally biased region" description="Basic and acidic residues" evidence="2">
    <location>
        <begin position="361"/>
        <end position="371"/>
    </location>
</feature>
<dbReference type="InterPro" id="IPR032776">
    <property type="entry name" value="CECR6/TMEM121"/>
</dbReference>
<evidence type="ECO:0008006" key="7">
    <source>
        <dbReference type="Google" id="ProtNLM"/>
    </source>
</evidence>
<feature type="transmembrane region" description="Helical" evidence="3">
    <location>
        <begin position="116"/>
        <end position="133"/>
    </location>
</feature>
<gene>
    <name evidence="5" type="ORF">BN1204_010660</name>
    <name evidence="4" type="ORF">NCLIV_010660</name>
</gene>
<evidence type="ECO:0000313" key="4">
    <source>
        <dbReference type="EMBL" id="CBZ50597.1"/>
    </source>
</evidence>
<dbReference type="OrthoDB" id="391274at2759"/>
<feature type="transmembrane region" description="Helical" evidence="3">
    <location>
        <begin position="20"/>
        <end position="41"/>
    </location>
</feature>
<dbReference type="VEuPathDB" id="ToxoDB:NCLIV_010660"/>
<feature type="region of interest" description="Disordered" evidence="2">
    <location>
        <begin position="361"/>
        <end position="406"/>
    </location>
</feature>
<feature type="transmembrane region" description="Helical" evidence="3">
    <location>
        <begin position="811"/>
        <end position="831"/>
    </location>
</feature>
<evidence type="ECO:0000313" key="5">
    <source>
        <dbReference type="EMBL" id="CEL65210.1"/>
    </source>
</evidence>
<keyword evidence="6" id="KW-1185">Reference proteome</keyword>
<sequence length="1109" mass="123128">MAGPAVSSGSVPQQAVSWNFLAYLMTFCVLVVQQMGLLYYLANYSLALLAIGAFDVFVLLSFLSNSSADLAALKGATCWVLYDWALTVKIVIFFFVVFGSDRLVQGFIFDGPHGTIVEVSLLVVLACVVYALLGFRAMEQLVGGVSQISTEAMLLTDCITHVVLDFIDLTAAFFTYSACPLAISQQTSWLRLVVGIVISLAFFLHAYSFPSVGARSPLLERQEERFHKDTGDIFMSRKHAALLGVCIIDLPLAAVRLFTWAYYPTYEGFSPFLLKNICFIPLQCSRIRHASLAAHLKAKRQHKLQLHSLLAAREATTTSATTSAVKLQQQQLQKSVAAMDTREGVAAPSAGLGNARALGERGAEMDKDRGDAAAGAQGGPVVGQTGRDAGAEAGGNAGGKKGRARKHDEAARQSWCSGFLQTLCCCRPCGTGGQKGRNLLDEIDLDDDSAMTEEDRMLARLAELCRTASGKTRKLPVKGFTFKRVIQKLYFSYKVGGRRGVASLLDNALKVTFWKELRIAIPFVATWICQIAIVACLFFFYNDSPVFPIQMFSLKSMREQPWPWSDIPVELQVCFIITCGHFLMLVSCWFLSAPLLDVLFVSFFGSLKLLSFFLMVLTFRDFGVFNSIFNLHLYVMDFGKYAIFIFTLVPMIGVLYTLYPVLCVMLGRQYITYIVPPPRIGKFRRVQTVLDAARHGGEADFAQLETHPRGDEAGVVATVCLMVFLNCSHMLAPISMNQLLVGPNMIKAVRLNDGLLRVHWRQLLITVLLRAWCFVLYLTFPNSITYSKDPDAIESVLEHYTSPGGAWYERFSFASVVFLAHIVLMFFYMVFSQICRLLALRRFENKAMFKDLALLWLQRKAERDSTRSSDRSRVHSAAVSFVSARRNSRSSIDCGKIFCPLFPHLPRRLFAWILLKSSPCFGGIQEKCEGFFFSFAPAFAVKRLRLSLVFRDPRRFRSRRLLSSLGFSCCPSVCARCLSPCPLSLLCVAGLSFLCFSSRWHHLSLQTHPLNRLPRLLRVATYLPSCRVTLSISVHSSRSLCLPVVVPSVSVLSPSTSCSVSGFWSSLSSPSFCFSAPGGGSLCRCLNRKVVCLRGSPKDPFLVQGKTTR</sequence>
<evidence type="ECO:0000313" key="6">
    <source>
        <dbReference type="Proteomes" id="UP000007494"/>
    </source>
</evidence>
<dbReference type="EMBL" id="FR823384">
    <property type="protein sequence ID" value="CBZ50597.1"/>
    <property type="molecule type" value="Genomic_DNA"/>
</dbReference>
<keyword evidence="3" id="KW-0472">Membrane</keyword>
<feature type="transmembrane region" description="Helical" evidence="3">
    <location>
        <begin position="569"/>
        <end position="591"/>
    </location>
</feature>
<feature type="transmembrane region" description="Helical" evidence="3">
    <location>
        <begin position="763"/>
        <end position="780"/>
    </location>
</feature>
<name>F0VAA8_NEOCL</name>
<dbReference type="GeneID" id="13441630"/>
<reference evidence="5" key="4">
    <citation type="journal article" date="2015" name="PLoS ONE">
        <title>Comprehensive Evaluation of Toxoplasma gondii VEG and Neospora caninum LIV Genomes with Tachyzoite Stage Transcriptome and Proteome Defines Novel Transcript Features.</title>
        <authorList>
            <person name="Ramaprasad A."/>
            <person name="Mourier T."/>
            <person name="Naeem R."/>
            <person name="Malas T.B."/>
            <person name="Moussa E."/>
            <person name="Panigrahi A."/>
            <person name="Vermont S.J."/>
            <person name="Otto T.D."/>
            <person name="Wastling J."/>
            <person name="Pain A."/>
        </authorList>
    </citation>
    <scope>NUCLEOTIDE SEQUENCE</scope>
    <source>
        <strain evidence="5">Liverpool</strain>
    </source>
</reference>